<dbReference type="OrthoDB" id="2048578at2"/>
<keyword evidence="2" id="KW-0597">Phosphoprotein</keyword>
<proteinExistence type="predicted"/>
<dbReference type="GO" id="GO:0008982">
    <property type="term" value="F:protein-N(PI)-phosphohistidine-sugar phosphotransferase activity"/>
    <property type="evidence" value="ECO:0007669"/>
    <property type="project" value="InterPro"/>
</dbReference>
<evidence type="ECO:0000313" key="9">
    <source>
        <dbReference type="EMBL" id="KMW19173.1"/>
    </source>
</evidence>
<evidence type="ECO:0000256" key="4">
    <source>
        <dbReference type="ARBA" id="ARBA00022679"/>
    </source>
</evidence>
<dbReference type="PATRIC" id="fig|742734.4.peg.2853"/>
<dbReference type="EMBL" id="ADLK01000021">
    <property type="protein sequence ID" value="KMW19173.1"/>
    <property type="molecule type" value="Genomic_DNA"/>
</dbReference>
<dbReference type="Gene3D" id="3.40.50.2300">
    <property type="match status" value="1"/>
</dbReference>
<evidence type="ECO:0000313" key="10">
    <source>
        <dbReference type="Proteomes" id="UP000037392"/>
    </source>
</evidence>
<dbReference type="InterPro" id="IPR013012">
    <property type="entry name" value="PTS_EIIB_3"/>
</dbReference>
<name>A0A0J9C259_9FIRM</name>
<protein>
    <recommendedName>
        <fullName evidence="8">PTS EIIB type-3 domain-containing protein</fullName>
    </recommendedName>
</protein>
<evidence type="ECO:0000256" key="7">
    <source>
        <dbReference type="PROSITE-ProRule" id="PRU00423"/>
    </source>
</evidence>
<reference evidence="9 10" key="1">
    <citation type="submission" date="2011-04" db="EMBL/GenBank/DDBJ databases">
        <title>The Genome Sequence of Clostridium citroniae WAL-19142.</title>
        <authorList>
            <consortium name="The Broad Institute Genome Sequencing Platform"/>
            <person name="Earl A."/>
            <person name="Ward D."/>
            <person name="Feldgarden M."/>
            <person name="Gevers D."/>
            <person name="Warren Y.A."/>
            <person name="Tyrrell K.L."/>
            <person name="Citron D.M."/>
            <person name="Goldstein E.J."/>
            <person name="Daigneault M."/>
            <person name="Allen-Vercoe E."/>
            <person name="Young S.K."/>
            <person name="Zeng Q."/>
            <person name="Gargeya S."/>
            <person name="Fitzgerald M."/>
            <person name="Haas B."/>
            <person name="Abouelleil A."/>
            <person name="Alvarado L."/>
            <person name="Arachchi H.M."/>
            <person name="Berlin A."/>
            <person name="Brown A."/>
            <person name="Chapman S.B."/>
            <person name="Chen Z."/>
            <person name="Dunbar C."/>
            <person name="Freedman E."/>
            <person name="Gearin G."/>
            <person name="Gellesch M."/>
            <person name="Goldberg J."/>
            <person name="Griggs A."/>
            <person name="Gujja S."/>
            <person name="Heilman E.R."/>
            <person name="Heiman D."/>
            <person name="Howarth C."/>
            <person name="Larson L."/>
            <person name="Lui A."/>
            <person name="MacDonald P.J."/>
            <person name="Mehta T."/>
            <person name="Montmayeur A."/>
            <person name="Murphy C."/>
            <person name="Neiman D."/>
            <person name="Pearson M."/>
            <person name="Priest M."/>
            <person name="Roberts A."/>
            <person name="Saif S."/>
            <person name="Shea T."/>
            <person name="Shenoy N."/>
            <person name="Sisk P."/>
            <person name="Stolte C."/>
            <person name="Sykes S."/>
            <person name="White J."/>
            <person name="Yandava C."/>
            <person name="Wortman J."/>
            <person name="Nusbaum C."/>
            <person name="Birren B."/>
        </authorList>
    </citation>
    <scope>NUCLEOTIDE SEQUENCE [LARGE SCALE GENOMIC DNA]</scope>
    <source>
        <strain evidence="9 10">WAL-19142</strain>
    </source>
</reference>
<gene>
    <name evidence="9" type="ORF">HMPREF9470_02658</name>
</gene>
<evidence type="ECO:0000256" key="1">
    <source>
        <dbReference type="ARBA" id="ARBA00022448"/>
    </source>
</evidence>
<dbReference type="Pfam" id="PF02302">
    <property type="entry name" value="PTS_IIB"/>
    <property type="match status" value="1"/>
</dbReference>
<dbReference type="GO" id="GO:0009401">
    <property type="term" value="P:phosphoenolpyruvate-dependent sugar phosphotransferase system"/>
    <property type="evidence" value="ECO:0007669"/>
    <property type="project" value="UniProtKB-KW"/>
</dbReference>
<dbReference type="PROSITE" id="PS51100">
    <property type="entry name" value="PTS_EIIB_TYPE_3"/>
    <property type="match status" value="1"/>
</dbReference>
<evidence type="ECO:0000256" key="3">
    <source>
        <dbReference type="ARBA" id="ARBA00022597"/>
    </source>
</evidence>
<dbReference type="AlphaFoldDB" id="A0A0J9C259"/>
<keyword evidence="5" id="KW-0598">Phosphotransferase system</keyword>
<evidence type="ECO:0000256" key="6">
    <source>
        <dbReference type="ARBA" id="ARBA00022777"/>
    </source>
</evidence>
<sequence length="111" mass="12264">MARKVKMMVLCASGMSSGLVVDSIIRHAGEYGVEADVHCSPSLRYRELDYNGLDIILIAPQVKSSTGDIMEYVKSLGLDIPYMNIPMREYGLVKGGAILKEALDVLDHYQE</sequence>
<evidence type="ECO:0000256" key="5">
    <source>
        <dbReference type="ARBA" id="ARBA00022683"/>
    </source>
</evidence>
<dbReference type="RefSeq" id="WP_007865859.1">
    <property type="nucleotide sequence ID" value="NZ_KQ235878.1"/>
</dbReference>
<evidence type="ECO:0000256" key="2">
    <source>
        <dbReference type="ARBA" id="ARBA00022553"/>
    </source>
</evidence>
<keyword evidence="4" id="KW-0808">Transferase</keyword>
<dbReference type="GeneID" id="93165313"/>
<accession>A0A0J9C259</accession>
<keyword evidence="1" id="KW-0813">Transport</keyword>
<keyword evidence="3" id="KW-0762">Sugar transport</keyword>
<feature type="domain" description="PTS EIIB type-3" evidence="8">
    <location>
        <begin position="4"/>
        <end position="111"/>
    </location>
</feature>
<dbReference type="InterPro" id="IPR003501">
    <property type="entry name" value="PTS_EIIB_2/3"/>
</dbReference>
<evidence type="ECO:0000259" key="8">
    <source>
        <dbReference type="PROSITE" id="PS51100"/>
    </source>
</evidence>
<dbReference type="Proteomes" id="UP000037392">
    <property type="component" value="Unassembled WGS sequence"/>
</dbReference>
<organism evidence="9 10">
    <name type="scientific">[Clostridium] citroniae WAL-19142</name>
    <dbReference type="NCBI Taxonomy" id="742734"/>
    <lineage>
        <taxon>Bacteria</taxon>
        <taxon>Bacillati</taxon>
        <taxon>Bacillota</taxon>
        <taxon>Clostridia</taxon>
        <taxon>Lachnospirales</taxon>
        <taxon>Lachnospiraceae</taxon>
        <taxon>Enterocloster</taxon>
    </lineage>
</organism>
<dbReference type="PANTHER" id="PTHR34581">
    <property type="entry name" value="PTS SYSTEM N,N'-DIACETYLCHITOBIOSE-SPECIFIC EIIB COMPONENT"/>
    <property type="match status" value="1"/>
</dbReference>
<dbReference type="InterPro" id="IPR036095">
    <property type="entry name" value="PTS_EIIB-like_sf"/>
</dbReference>
<comment type="caution">
    <text evidence="9">The sequence shown here is derived from an EMBL/GenBank/DDBJ whole genome shotgun (WGS) entry which is preliminary data.</text>
</comment>
<dbReference type="SUPFAM" id="SSF52794">
    <property type="entry name" value="PTS system IIB component-like"/>
    <property type="match status" value="1"/>
</dbReference>
<feature type="modified residue" description="Phosphocysteine; by EIIA" evidence="7">
    <location>
        <position position="11"/>
    </location>
</feature>
<dbReference type="InterPro" id="IPR051819">
    <property type="entry name" value="PTS_sugar-specific_EIIB"/>
</dbReference>
<dbReference type="PANTHER" id="PTHR34581:SF2">
    <property type="entry name" value="PTS SYSTEM N,N'-DIACETYLCHITOBIOSE-SPECIFIC EIIB COMPONENT"/>
    <property type="match status" value="1"/>
</dbReference>
<keyword evidence="6" id="KW-0418">Kinase</keyword>
<dbReference type="GO" id="GO:0016301">
    <property type="term" value="F:kinase activity"/>
    <property type="evidence" value="ECO:0007669"/>
    <property type="project" value="UniProtKB-KW"/>
</dbReference>